<name>A0ABN1UKE9_9ACTN</name>
<dbReference type="EMBL" id="BAAAKV010000006">
    <property type="protein sequence ID" value="GAA1156152.1"/>
    <property type="molecule type" value="Genomic_DNA"/>
</dbReference>
<keyword evidence="3" id="KW-1185">Reference proteome</keyword>
<reference evidence="2 3" key="1">
    <citation type="journal article" date="2019" name="Int. J. Syst. Evol. Microbiol.">
        <title>The Global Catalogue of Microorganisms (GCM) 10K type strain sequencing project: providing services to taxonomists for standard genome sequencing and annotation.</title>
        <authorList>
            <consortium name="The Broad Institute Genomics Platform"/>
            <consortium name="The Broad Institute Genome Sequencing Center for Infectious Disease"/>
            <person name="Wu L."/>
            <person name="Ma J."/>
        </authorList>
    </citation>
    <scope>NUCLEOTIDE SEQUENCE [LARGE SCALE GENOMIC DNA]</scope>
    <source>
        <strain evidence="2 3">JCM 12696</strain>
    </source>
</reference>
<proteinExistence type="predicted"/>
<organism evidence="2 3">
    <name type="scientific">Streptomyces hebeiensis</name>
    <dbReference type="NCBI Taxonomy" id="229486"/>
    <lineage>
        <taxon>Bacteria</taxon>
        <taxon>Bacillati</taxon>
        <taxon>Actinomycetota</taxon>
        <taxon>Actinomycetes</taxon>
        <taxon>Kitasatosporales</taxon>
        <taxon>Streptomycetaceae</taxon>
        <taxon>Streptomyces</taxon>
    </lineage>
</organism>
<feature type="compositionally biased region" description="Low complexity" evidence="1">
    <location>
        <begin position="1"/>
        <end position="20"/>
    </location>
</feature>
<feature type="region of interest" description="Disordered" evidence="1">
    <location>
        <begin position="1"/>
        <end position="89"/>
    </location>
</feature>
<evidence type="ECO:0000313" key="3">
    <source>
        <dbReference type="Proteomes" id="UP001501371"/>
    </source>
</evidence>
<evidence type="ECO:0000256" key="1">
    <source>
        <dbReference type="SAM" id="MobiDB-lite"/>
    </source>
</evidence>
<feature type="compositionally biased region" description="Gly residues" evidence="1">
    <location>
        <begin position="51"/>
        <end position="63"/>
    </location>
</feature>
<protein>
    <submittedName>
        <fullName evidence="2">Uncharacterized protein</fullName>
    </submittedName>
</protein>
<dbReference type="Proteomes" id="UP001501371">
    <property type="component" value="Unassembled WGS sequence"/>
</dbReference>
<comment type="caution">
    <text evidence="2">The sequence shown here is derived from an EMBL/GenBank/DDBJ whole genome shotgun (WGS) entry which is preliminary data.</text>
</comment>
<accession>A0ABN1UKE9</accession>
<gene>
    <name evidence="2" type="ORF">GCM10009654_09900</name>
</gene>
<evidence type="ECO:0000313" key="2">
    <source>
        <dbReference type="EMBL" id="GAA1156152.1"/>
    </source>
</evidence>
<sequence>MRPGAAPSSGAAAANTNTNTKWLRSGRHTDRSASWAGRKGRCPTPAPGPGPGVGAGAGAGAGPATGADGRIPGPGESYARSRPTALTEV</sequence>